<dbReference type="EMBL" id="UINC01005886">
    <property type="protein sequence ID" value="SVA24165.1"/>
    <property type="molecule type" value="Genomic_DNA"/>
</dbReference>
<dbReference type="PANTHER" id="PTHR33639">
    <property type="entry name" value="THIOL-DISULFIDE OXIDOREDUCTASE DCC"/>
    <property type="match status" value="1"/>
</dbReference>
<dbReference type="InterPro" id="IPR052927">
    <property type="entry name" value="DCC_oxidoreductase"/>
</dbReference>
<dbReference type="PANTHER" id="PTHR33639:SF2">
    <property type="entry name" value="DUF393 DOMAIN-CONTAINING PROTEIN"/>
    <property type="match status" value="1"/>
</dbReference>
<name>A0A381U7D7_9ZZZZ</name>
<evidence type="ECO:0000313" key="1">
    <source>
        <dbReference type="EMBL" id="SVA24165.1"/>
    </source>
</evidence>
<protein>
    <recommendedName>
        <fullName evidence="2">Thiol-disulfide oxidoreductase DCC</fullName>
    </recommendedName>
</protein>
<evidence type="ECO:0008006" key="2">
    <source>
        <dbReference type="Google" id="ProtNLM"/>
    </source>
</evidence>
<gene>
    <name evidence="1" type="ORF">METZ01_LOCUS77019</name>
</gene>
<dbReference type="GO" id="GO:0015035">
    <property type="term" value="F:protein-disulfide reductase activity"/>
    <property type="evidence" value="ECO:0007669"/>
    <property type="project" value="InterPro"/>
</dbReference>
<reference evidence="1" key="1">
    <citation type="submission" date="2018-05" db="EMBL/GenBank/DDBJ databases">
        <authorList>
            <person name="Lanie J.A."/>
            <person name="Ng W.-L."/>
            <person name="Kazmierczak K.M."/>
            <person name="Andrzejewski T.M."/>
            <person name="Davidsen T.M."/>
            <person name="Wayne K.J."/>
            <person name="Tettelin H."/>
            <person name="Glass J.I."/>
            <person name="Rusch D."/>
            <person name="Podicherti R."/>
            <person name="Tsui H.-C.T."/>
            <person name="Winkler M.E."/>
        </authorList>
    </citation>
    <scope>NUCLEOTIDE SEQUENCE</scope>
</reference>
<accession>A0A381U7D7</accession>
<proteinExistence type="predicted"/>
<dbReference type="Pfam" id="PF04134">
    <property type="entry name" value="DCC1-like"/>
    <property type="match status" value="1"/>
</dbReference>
<organism evidence="1">
    <name type="scientific">marine metagenome</name>
    <dbReference type="NCBI Taxonomy" id="408172"/>
    <lineage>
        <taxon>unclassified sequences</taxon>
        <taxon>metagenomes</taxon>
        <taxon>ecological metagenomes</taxon>
    </lineage>
</organism>
<sequence length="142" mass="16411">MKPLIEEKSVLLYDGLCGFCDRLVGFLLQSDRQQVFHFAPLGGVFASEFLNRHPHLKAVDSLVLVENSGLEDEVVWVRSEAVRRITRHLGGMWRIVDLLLSVVPKSLQDLGYDIFARNRYRWFGRYDACRVPDSSILDRFLE</sequence>
<dbReference type="AlphaFoldDB" id="A0A381U7D7"/>
<dbReference type="InterPro" id="IPR007263">
    <property type="entry name" value="DCC1-like"/>
</dbReference>